<keyword evidence="7" id="KW-1185">Reference proteome</keyword>
<protein>
    <recommendedName>
        <fullName evidence="5">F5/8 type C domain-containing protein</fullName>
    </recommendedName>
</protein>
<dbReference type="SMART" id="SM00231">
    <property type="entry name" value="FA58C"/>
    <property type="match status" value="2"/>
</dbReference>
<keyword evidence="3 4" id="KW-0326">Glycosidase</keyword>
<evidence type="ECO:0000256" key="2">
    <source>
        <dbReference type="ARBA" id="ARBA00022801"/>
    </source>
</evidence>
<accession>A0A172TNE5</accession>
<feature type="domain" description="F5/8 type C" evidence="5">
    <location>
        <begin position="347"/>
        <end position="492"/>
    </location>
</feature>
<evidence type="ECO:0000313" key="7">
    <source>
        <dbReference type="Proteomes" id="UP000076927"/>
    </source>
</evidence>
<proteinExistence type="inferred from homology"/>
<dbReference type="SUPFAM" id="SSF49785">
    <property type="entry name" value="Galactose-binding domain-like"/>
    <property type="match status" value="2"/>
</dbReference>
<dbReference type="InterPro" id="IPR017853">
    <property type="entry name" value="GH"/>
</dbReference>
<gene>
    <name evidence="6" type="ORF">SY83_21425</name>
</gene>
<comment type="similarity">
    <text evidence="1 4">Belongs to the glycosyl hydrolase 5 (cellulase A) family.</text>
</comment>
<dbReference type="Proteomes" id="UP000076927">
    <property type="component" value="Chromosome"/>
</dbReference>
<dbReference type="PANTHER" id="PTHR34142">
    <property type="entry name" value="ENDO-BETA-1,4-GLUCANASE A"/>
    <property type="match status" value="1"/>
</dbReference>
<dbReference type="OrthoDB" id="220114at2"/>
<dbReference type="STRING" id="1178515.SY83_21425"/>
<dbReference type="InterPro" id="IPR001547">
    <property type="entry name" value="Glyco_hydro_5"/>
</dbReference>
<dbReference type="EMBL" id="CP011388">
    <property type="protein sequence ID" value="ANE48414.1"/>
    <property type="molecule type" value="Genomic_DNA"/>
</dbReference>
<evidence type="ECO:0000313" key="6">
    <source>
        <dbReference type="EMBL" id="ANE48414.1"/>
    </source>
</evidence>
<dbReference type="PROSITE" id="PS50022">
    <property type="entry name" value="FA58C_3"/>
    <property type="match status" value="2"/>
</dbReference>
<sequence length="638" mass="70257">MMKKTGIKLLLLVWCFTLMFGHAGGFMNKAEAAATGKFHIEGNQIIDPNGNPFIINGTNISGYNWVWELDMSTDSWLNTIKNVWKFNTVRVNNKIGGTQYHKDKQYLYNLIDKYINNNVVVQVEAHDFSGSYYTDTTTPSLTELADFHKDLATRYKNHPKGSYLWFNVMNEPGYNHNPVPQQYVDTHKRVIDAIRSTGNESIIIVDGDNFANDTVTYNGSQIGDSESGLLSHGQTLLNHDPLKNLTFSIHMYGGWQYGDAVLSNGKTRFTDFKDRVFAKGLSFHVGEYGMYNGTFNNTGVASVIKNEVVPNNIGRISWHAFSGDLMNDHVTVTCGNISCVDRTDGVAKPTNLTPFGSLVWDLTHPPVYSASGSCNAGESAAKAFDGQQFTKWCAGTAAKWLQVDFGTSYDITKFYVGHAGSGNESGSYNTKAFEILTSNDGTNWTPQVSVNNNTSSATTHTINAVQARYVRLNITQAEQSGNNAARIYEFKVLRLTNVALNQPATVDGNCSFDSSGSSAVDGFGFYPNTKWCNNNGNAVKWLKVDLRAVKTLSKFVVGHAGSGGETANANTKDFTIDTSMDGVNWTNRVTVTGNTANTTTHTISPADARYVRLSVTKAEQGQYNTVRIYEFQAFGIDK</sequence>
<reference evidence="6 7" key="1">
    <citation type="submission" date="2015-01" db="EMBL/GenBank/DDBJ databases">
        <title>Paenibacillus swuensis/DY6/whole genome sequencing.</title>
        <authorList>
            <person name="Kim M.K."/>
            <person name="Srinivasan S."/>
            <person name="Lee J.-J."/>
        </authorList>
    </citation>
    <scope>NUCLEOTIDE SEQUENCE [LARGE SCALE GENOMIC DNA]</scope>
    <source>
        <strain evidence="6 7">DY6</strain>
    </source>
</reference>
<feature type="domain" description="F5/8 type C" evidence="5">
    <location>
        <begin position="528"/>
        <end position="636"/>
    </location>
</feature>
<dbReference type="GO" id="GO:0009251">
    <property type="term" value="P:glucan catabolic process"/>
    <property type="evidence" value="ECO:0007669"/>
    <property type="project" value="TreeGrafter"/>
</dbReference>
<dbReference type="InterPro" id="IPR000421">
    <property type="entry name" value="FA58C"/>
</dbReference>
<evidence type="ECO:0000259" key="5">
    <source>
        <dbReference type="PROSITE" id="PS50022"/>
    </source>
</evidence>
<dbReference type="Pfam" id="PF00754">
    <property type="entry name" value="F5_F8_type_C"/>
    <property type="match status" value="2"/>
</dbReference>
<name>A0A172TNE5_9BACL</name>
<dbReference type="SUPFAM" id="SSF51445">
    <property type="entry name" value="(Trans)glycosidases"/>
    <property type="match status" value="1"/>
</dbReference>
<dbReference type="AlphaFoldDB" id="A0A172TNE5"/>
<organism evidence="6 7">
    <name type="scientific">Paenibacillus swuensis</name>
    <dbReference type="NCBI Taxonomy" id="1178515"/>
    <lineage>
        <taxon>Bacteria</taxon>
        <taxon>Bacillati</taxon>
        <taxon>Bacillota</taxon>
        <taxon>Bacilli</taxon>
        <taxon>Bacillales</taxon>
        <taxon>Paenibacillaceae</taxon>
        <taxon>Paenibacillus</taxon>
    </lineage>
</organism>
<keyword evidence="2 4" id="KW-0378">Hydrolase</keyword>
<dbReference type="Gene3D" id="2.60.120.260">
    <property type="entry name" value="Galactose-binding domain-like"/>
    <property type="match status" value="2"/>
</dbReference>
<dbReference type="InterPro" id="IPR008979">
    <property type="entry name" value="Galactose-bd-like_sf"/>
</dbReference>
<evidence type="ECO:0000256" key="3">
    <source>
        <dbReference type="ARBA" id="ARBA00023295"/>
    </source>
</evidence>
<dbReference type="PATRIC" id="fig|1178515.4.peg.4341"/>
<dbReference type="PANTHER" id="PTHR34142:SF1">
    <property type="entry name" value="GLYCOSIDE HYDROLASE FAMILY 5 DOMAIN-CONTAINING PROTEIN"/>
    <property type="match status" value="1"/>
</dbReference>
<dbReference type="Gene3D" id="3.20.20.80">
    <property type="entry name" value="Glycosidases"/>
    <property type="match status" value="1"/>
</dbReference>
<dbReference type="GO" id="GO:0004553">
    <property type="term" value="F:hydrolase activity, hydrolyzing O-glycosyl compounds"/>
    <property type="evidence" value="ECO:0007669"/>
    <property type="project" value="InterPro"/>
</dbReference>
<evidence type="ECO:0000256" key="4">
    <source>
        <dbReference type="RuleBase" id="RU361153"/>
    </source>
</evidence>
<dbReference type="KEGG" id="pswu:SY83_21425"/>
<dbReference type="Pfam" id="PF00150">
    <property type="entry name" value="Cellulase"/>
    <property type="match status" value="1"/>
</dbReference>
<evidence type="ECO:0000256" key="1">
    <source>
        <dbReference type="ARBA" id="ARBA00005641"/>
    </source>
</evidence>
<dbReference type="RefSeq" id="WP_068610230.1">
    <property type="nucleotide sequence ID" value="NZ_CP011388.1"/>
</dbReference>